<feature type="coiled-coil region" evidence="1">
    <location>
        <begin position="383"/>
        <end position="417"/>
    </location>
</feature>
<dbReference type="GO" id="GO:0045505">
    <property type="term" value="F:dynein intermediate chain binding"/>
    <property type="evidence" value="ECO:0007669"/>
    <property type="project" value="InterPro"/>
</dbReference>
<name>A0A430Q5H0_SCHBO</name>
<keyword evidence="3" id="KW-1185">Reference proteome</keyword>
<gene>
    <name evidence="2" type="ORF">DC041_0010887</name>
</gene>
<evidence type="ECO:0000313" key="2">
    <source>
        <dbReference type="EMBL" id="RTG82917.1"/>
    </source>
</evidence>
<keyword evidence="1" id="KW-0175">Coiled coil</keyword>
<dbReference type="InterPro" id="IPR026983">
    <property type="entry name" value="DHC"/>
</dbReference>
<dbReference type="Gene3D" id="1.20.920.60">
    <property type="match status" value="1"/>
</dbReference>
<dbReference type="AlphaFoldDB" id="A0A430Q5H0"/>
<sequence length="596" mass="71199">MLSLPNSRIDTVMTTTTTTITTTTTTSLVNSFFTPPTISTSTFPTTLLTNELSNMSLQEAEQEKKEEKQIISTESISINDNDINYEFSTQIEQLCSKLNDETETSLSNYKRPIYSPFYEKYDEKCNKSNRSWANSLTHNPCYILLNNSTNCKTYGVNFHIQKQIIKCIMKLKNYHKIYYTKCLIEFLIKLNQNSNEKFWDHYKEYEMIIIDLSNQNVNQNFYDDDDHHHHYSNNIDEINDSDNDDDVNVLLLLIQRLQELRFDLPWNEMNYDKLKGIFVIASKDEFKSITNHIDFDPKSILKNFLSNYDFLLNNHNDKNHFILYELFIEAYLLIYHYLNENINDIHRQQTLINNQYSFNYIIQTINVWYYLQYDRNQHYNNQFNETNLLYNSMKNNYDLLENQIIQANSILELMRKDLSNYQEIYLPEAQLNYTNTNEYLQYLENEILHKENELMNMKKPMDHVKKLAENEFHKLKNAYRLAVQGLHNLSIEDLDEIRSYREPPDDVKNCVYLICMIMDEEENWENAKHMMVPVKFISKILKLSIQSINKHKHNELRKRLNNSSILTFENLLQLNKMEALKRESRAMSFKVFIHES</sequence>
<dbReference type="GO" id="GO:0051959">
    <property type="term" value="F:dynein light intermediate chain binding"/>
    <property type="evidence" value="ECO:0007669"/>
    <property type="project" value="InterPro"/>
</dbReference>
<dbReference type="Proteomes" id="UP000290809">
    <property type="component" value="Unassembled WGS sequence"/>
</dbReference>
<evidence type="ECO:0000313" key="3">
    <source>
        <dbReference type="Proteomes" id="UP000290809"/>
    </source>
</evidence>
<evidence type="ECO:0000256" key="1">
    <source>
        <dbReference type="SAM" id="Coils"/>
    </source>
</evidence>
<reference evidence="2 3" key="1">
    <citation type="journal article" date="2019" name="PLoS Pathog.">
        <title>Genome sequence of the bovine parasite Schistosoma bovis Tanzania.</title>
        <authorList>
            <person name="Oey H."/>
            <person name="Zakrzewski M."/>
            <person name="Gobert G."/>
            <person name="Gravermann K."/>
            <person name="Stoye J."/>
            <person name="Jones M."/>
            <person name="Mcmanus D."/>
            <person name="Krause L."/>
        </authorList>
    </citation>
    <scope>NUCLEOTIDE SEQUENCE [LARGE SCALE GENOMIC DNA]</scope>
    <source>
        <strain evidence="2 3">TAN1997</strain>
    </source>
</reference>
<dbReference type="PANTHER" id="PTHR10676">
    <property type="entry name" value="DYNEIN HEAVY CHAIN FAMILY PROTEIN"/>
    <property type="match status" value="1"/>
</dbReference>
<dbReference type="EMBL" id="QMKO01002648">
    <property type="protein sequence ID" value="RTG82917.1"/>
    <property type="molecule type" value="Genomic_DNA"/>
</dbReference>
<dbReference type="GO" id="GO:0036156">
    <property type="term" value="C:inner dynein arm"/>
    <property type="evidence" value="ECO:0007669"/>
    <property type="project" value="TreeGrafter"/>
</dbReference>
<comment type="caution">
    <text evidence="2">The sequence shown here is derived from an EMBL/GenBank/DDBJ whole genome shotgun (WGS) entry which is preliminary data.</text>
</comment>
<dbReference type="PANTHER" id="PTHR10676:SF359">
    <property type="entry name" value="DYNEIN HEAVY CHAIN DOMAIN-CONTAINING PROTEIN 1"/>
    <property type="match status" value="1"/>
</dbReference>
<dbReference type="GO" id="GO:0030317">
    <property type="term" value="P:flagellated sperm motility"/>
    <property type="evidence" value="ECO:0007669"/>
    <property type="project" value="TreeGrafter"/>
</dbReference>
<dbReference type="GO" id="GO:0008569">
    <property type="term" value="F:minus-end-directed microtubule motor activity"/>
    <property type="evidence" value="ECO:0007669"/>
    <property type="project" value="TreeGrafter"/>
</dbReference>
<accession>A0A430Q5H0</accession>
<dbReference type="GO" id="GO:0036126">
    <property type="term" value="C:sperm flagellum"/>
    <property type="evidence" value="ECO:0007669"/>
    <property type="project" value="TreeGrafter"/>
</dbReference>
<dbReference type="STRING" id="6184.A0A430Q5H0"/>
<organism evidence="2 3">
    <name type="scientific">Schistosoma bovis</name>
    <name type="common">Blood fluke</name>
    <dbReference type="NCBI Taxonomy" id="6184"/>
    <lineage>
        <taxon>Eukaryota</taxon>
        <taxon>Metazoa</taxon>
        <taxon>Spiralia</taxon>
        <taxon>Lophotrochozoa</taxon>
        <taxon>Platyhelminthes</taxon>
        <taxon>Trematoda</taxon>
        <taxon>Digenea</taxon>
        <taxon>Strigeidida</taxon>
        <taxon>Schistosomatoidea</taxon>
        <taxon>Schistosomatidae</taxon>
        <taxon>Schistosoma</taxon>
    </lineage>
</organism>
<protein>
    <submittedName>
        <fullName evidence="2">Uncharacterized protein</fullName>
    </submittedName>
</protein>
<proteinExistence type="predicted"/>